<sequence length="263" mass="30453">MDSQSSRQLAAIQPQQLLPYLYLERIHLEYLKKMSHVWKCNWNKFLIPQHQPLQFPFQNLTDIYVEQCDKIKYLFSPLMAKYLSNLKTVNLEWCRDIEEVISSRDDENTTSTSSHQNTTFFPHFDTLKLKDLPGLKRIDGEEFTWSRRDKISSEITNIIQDDLQSAQVTASYWSLCQYARKISIYNCHTLSSLIPWYAVGQTKRLQELKIEKCSGMTEVFENELMNNNTNNVDKGSGGATSLTSLPLKNSTTVVVPQLTNLNI</sequence>
<dbReference type="PANTHER" id="PTHR33463">
    <property type="entry name" value="NB-ARC DOMAIN-CONTAINING PROTEIN-RELATED"/>
    <property type="match status" value="1"/>
</dbReference>
<gene>
    <name evidence="3" type="ORF">M8C21_000070</name>
</gene>
<proteinExistence type="predicted"/>
<keyword evidence="1" id="KW-0611">Plant defense</keyword>
<name>A0AAD5D2E5_AMBAR</name>
<dbReference type="PANTHER" id="PTHR33463:SF198">
    <property type="entry name" value="RPP4C3"/>
    <property type="match status" value="1"/>
</dbReference>
<dbReference type="EMBL" id="JAMZMK010005584">
    <property type="protein sequence ID" value="KAI7752911.1"/>
    <property type="molecule type" value="Genomic_DNA"/>
</dbReference>
<dbReference type="SUPFAM" id="SSF52047">
    <property type="entry name" value="RNI-like"/>
    <property type="match status" value="1"/>
</dbReference>
<feature type="domain" description="Disease resistance protein At4g27190-like leucine-rich repeats" evidence="2">
    <location>
        <begin position="177"/>
        <end position="249"/>
    </location>
</feature>
<reference evidence="3" key="1">
    <citation type="submission" date="2022-06" db="EMBL/GenBank/DDBJ databases">
        <title>Uncovering the hologenomic basis of an extraordinary plant invasion.</title>
        <authorList>
            <person name="Bieker V.C."/>
            <person name="Martin M.D."/>
            <person name="Gilbert T."/>
            <person name="Hodgins K."/>
            <person name="Battlay P."/>
            <person name="Petersen B."/>
            <person name="Wilson J."/>
        </authorList>
    </citation>
    <scope>NUCLEOTIDE SEQUENCE</scope>
    <source>
        <strain evidence="3">AA19_3_7</strain>
        <tissue evidence="3">Leaf</tissue>
    </source>
</reference>
<dbReference type="Gene3D" id="3.80.10.10">
    <property type="entry name" value="Ribonuclease Inhibitor"/>
    <property type="match status" value="1"/>
</dbReference>
<dbReference type="AlphaFoldDB" id="A0AAD5D2E5"/>
<feature type="non-terminal residue" evidence="3">
    <location>
        <position position="263"/>
    </location>
</feature>
<dbReference type="InterPro" id="IPR032675">
    <property type="entry name" value="LRR_dom_sf"/>
</dbReference>
<protein>
    <recommendedName>
        <fullName evidence="2">Disease resistance protein At4g27190-like leucine-rich repeats domain-containing protein</fullName>
    </recommendedName>
</protein>
<accession>A0AAD5D2E5</accession>
<evidence type="ECO:0000256" key="1">
    <source>
        <dbReference type="ARBA" id="ARBA00022821"/>
    </source>
</evidence>
<evidence type="ECO:0000259" key="2">
    <source>
        <dbReference type="Pfam" id="PF23247"/>
    </source>
</evidence>
<feature type="domain" description="Disease resistance protein At4g27190-like leucine-rich repeats" evidence="2">
    <location>
        <begin position="52"/>
        <end position="138"/>
    </location>
</feature>
<dbReference type="InterPro" id="IPR050905">
    <property type="entry name" value="Plant_NBS-LRR"/>
</dbReference>
<comment type="caution">
    <text evidence="3">The sequence shown here is derived from an EMBL/GenBank/DDBJ whole genome shotgun (WGS) entry which is preliminary data.</text>
</comment>
<evidence type="ECO:0000313" key="3">
    <source>
        <dbReference type="EMBL" id="KAI7752911.1"/>
    </source>
</evidence>
<keyword evidence="4" id="KW-1185">Reference proteome</keyword>
<dbReference type="InterPro" id="IPR057135">
    <property type="entry name" value="At4g27190-like_LRR"/>
</dbReference>
<evidence type="ECO:0000313" key="4">
    <source>
        <dbReference type="Proteomes" id="UP001206925"/>
    </source>
</evidence>
<dbReference type="Pfam" id="PF23247">
    <property type="entry name" value="LRR_RPS2"/>
    <property type="match status" value="2"/>
</dbReference>
<dbReference type="Proteomes" id="UP001206925">
    <property type="component" value="Unassembled WGS sequence"/>
</dbReference>
<organism evidence="3 4">
    <name type="scientific">Ambrosia artemisiifolia</name>
    <name type="common">Common ragweed</name>
    <dbReference type="NCBI Taxonomy" id="4212"/>
    <lineage>
        <taxon>Eukaryota</taxon>
        <taxon>Viridiplantae</taxon>
        <taxon>Streptophyta</taxon>
        <taxon>Embryophyta</taxon>
        <taxon>Tracheophyta</taxon>
        <taxon>Spermatophyta</taxon>
        <taxon>Magnoliopsida</taxon>
        <taxon>eudicotyledons</taxon>
        <taxon>Gunneridae</taxon>
        <taxon>Pentapetalae</taxon>
        <taxon>asterids</taxon>
        <taxon>campanulids</taxon>
        <taxon>Asterales</taxon>
        <taxon>Asteraceae</taxon>
        <taxon>Asteroideae</taxon>
        <taxon>Heliantheae alliance</taxon>
        <taxon>Heliantheae</taxon>
        <taxon>Ambrosia</taxon>
    </lineage>
</organism>